<dbReference type="Gene3D" id="3.30.470.20">
    <property type="entry name" value="ATP-grasp fold, B domain"/>
    <property type="match status" value="1"/>
</dbReference>
<dbReference type="GO" id="GO:0033857">
    <property type="term" value="F:5-diphosphoinositol pentakisphosphate 1-kinase activity"/>
    <property type="evidence" value="ECO:0007669"/>
    <property type="project" value="TreeGrafter"/>
</dbReference>
<dbReference type="PANTHER" id="PTHR12750:SF9">
    <property type="entry name" value="INOSITOL HEXAKISPHOSPHATE AND DIPHOSPHOINOSITOL-PENTAKISPHOSPHATE KINASE"/>
    <property type="match status" value="1"/>
</dbReference>
<evidence type="ECO:0000256" key="7">
    <source>
        <dbReference type="ARBA" id="ARBA00022840"/>
    </source>
</evidence>
<comment type="subcellular location">
    <subcellularLocation>
        <location evidence="1 10">Cytoplasm</location>
        <location evidence="1 10">Cytosol</location>
    </subcellularLocation>
</comment>
<keyword evidence="5 10" id="KW-0547">Nucleotide-binding</keyword>
<comment type="catalytic activity">
    <reaction evidence="9">
        <text>1D-myo-inositol hexakisphosphate + ATP = 1-diphospho-1D-myo-inositol 2,3,4,5,6-pentakisphosphate + ADP</text>
        <dbReference type="Rhea" id="RHEA:37459"/>
        <dbReference type="ChEBI" id="CHEBI:30616"/>
        <dbReference type="ChEBI" id="CHEBI:58130"/>
        <dbReference type="ChEBI" id="CHEBI:74946"/>
        <dbReference type="ChEBI" id="CHEBI:456216"/>
        <dbReference type="EC" id="2.7.4.24"/>
    </reaction>
    <physiologicalReaction direction="left-to-right" evidence="9">
        <dbReference type="Rhea" id="RHEA:37460"/>
    </physiologicalReaction>
</comment>
<keyword evidence="6 10" id="KW-0418">Kinase</keyword>
<organism evidence="13">
    <name type="scientific">Spironucleus salmonicida</name>
    <dbReference type="NCBI Taxonomy" id="348837"/>
    <lineage>
        <taxon>Eukaryota</taxon>
        <taxon>Metamonada</taxon>
        <taxon>Diplomonadida</taxon>
        <taxon>Hexamitidae</taxon>
        <taxon>Hexamitinae</taxon>
        <taxon>Spironucleus</taxon>
    </lineage>
</organism>
<dbReference type="InterPro" id="IPR037446">
    <property type="entry name" value="His_Pase_VIP1"/>
</dbReference>
<keyword evidence="3 10" id="KW-0963">Cytoplasm</keyword>
<dbReference type="InterPro" id="IPR040557">
    <property type="entry name" value="VIP1_N"/>
</dbReference>
<evidence type="ECO:0000259" key="12">
    <source>
        <dbReference type="Pfam" id="PF18086"/>
    </source>
</evidence>
<evidence type="ECO:0000256" key="2">
    <source>
        <dbReference type="ARBA" id="ARBA00005609"/>
    </source>
</evidence>
<dbReference type="GO" id="GO:0052723">
    <property type="term" value="F:inositol hexakisphosphate 1-kinase activity"/>
    <property type="evidence" value="ECO:0007669"/>
    <property type="project" value="RHEA"/>
</dbReference>
<dbReference type="Gene3D" id="3.40.50.11950">
    <property type="match status" value="1"/>
</dbReference>
<feature type="domain" description="VIP1 N-terminal" evidence="12">
    <location>
        <begin position="9"/>
        <end position="97"/>
    </location>
</feature>
<dbReference type="GO" id="GO:0005829">
    <property type="term" value="C:cytosol"/>
    <property type="evidence" value="ECO:0007669"/>
    <property type="project" value="UniProtKB-SubCell"/>
</dbReference>
<evidence type="ECO:0000256" key="11">
    <source>
        <dbReference type="SAM" id="MobiDB-lite"/>
    </source>
</evidence>
<dbReference type="EC" id="2.7.4.24" evidence="10"/>
<gene>
    <name evidence="13" type="ORF">SS50377_13976</name>
</gene>
<dbReference type="SUPFAM" id="SSF53254">
    <property type="entry name" value="Phosphoglycerate mutase-like"/>
    <property type="match status" value="2"/>
</dbReference>
<dbReference type="InterPro" id="IPR000560">
    <property type="entry name" value="His_Pase_clade-2"/>
</dbReference>
<dbReference type="InterPro" id="IPR033379">
    <property type="entry name" value="Acid_Pase_AS"/>
</dbReference>
<evidence type="ECO:0000256" key="4">
    <source>
        <dbReference type="ARBA" id="ARBA00022679"/>
    </source>
</evidence>
<dbReference type="Pfam" id="PF18086">
    <property type="entry name" value="PPIP5K2_N"/>
    <property type="match status" value="1"/>
</dbReference>
<dbReference type="Gene3D" id="3.40.50.1240">
    <property type="entry name" value="Phosphoglycerate mutase-like"/>
    <property type="match status" value="2"/>
</dbReference>
<keyword evidence="4 10" id="KW-0808">Transferase</keyword>
<reference evidence="13" key="1">
    <citation type="journal article" date="2014" name="PLoS Genet.">
        <title>The Genome of Spironucleus salmonicida Highlights a Fish Pathogen Adapted to Fluctuating Environments.</title>
        <authorList>
            <person name="Xu F."/>
            <person name="Jerlstrom-Hultqvist J."/>
            <person name="Einarsson E."/>
            <person name="Astvaldsson A."/>
            <person name="Svard S.G."/>
            <person name="Andersson J.O."/>
        </authorList>
    </citation>
    <scope>NUCLEOTIDE SEQUENCE</scope>
</reference>
<evidence type="ECO:0000313" key="13">
    <source>
        <dbReference type="EMBL" id="EST45994.1"/>
    </source>
</evidence>
<comment type="function">
    <text evidence="10">Bifunctional inositol kinase that acts in concert with the IP6K kinases to synthesize the diphosphate group-containing inositol pyrophosphates diphosphoinositol pentakisphosphate, PP-InsP5, and bis-diphosphoinositol tetrakisphosphate, (PP)2-InsP4. PP-InsP5 and (PP)2-InsP4, also respectively called InsP7 and InsP8, may regulate a variety of cellular processes, including apoptosis, vesicle trafficking, cytoskeletal dynamics, and exocytosis. Phosphorylates inositol hexakisphosphate (InsP6).</text>
</comment>
<comment type="catalytic activity">
    <reaction evidence="8">
        <text>5-diphospho-1D-myo-inositol 1,2,3,4,6-pentakisphosphate + ATP + H(+) = 1,5-bis(diphospho)-1D-myo-inositol 2,3,4,6-tetrakisphosphate + ADP</text>
        <dbReference type="Rhea" id="RHEA:10276"/>
        <dbReference type="ChEBI" id="CHEBI:15378"/>
        <dbReference type="ChEBI" id="CHEBI:30616"/>
        <dbReference type="ChEBI" id="CHEBI:58628"/>
        <dbReference type="ChEBI" id="CHEBI:77983"/>
        <dbReference type="ChEBI" id="CHEBI:456216"/>
        <dbReference type="EC" id="2.7.4.24"/>
    </reaction>
    <physiologicalReaction direction="left-to-right" evidence="8">
        <dbReference type="Rhea" id="RHEA:10277"/>
    </physiologicalReaction>
</comment>
<evidence type="ECO:0000256" key="9">
    <source>
        <dbReference type="ARBA" id="ARBA00034629"/>
    </source>
</evidence>
<dbReference type="VEuPathDB" id="GiardiaDB:SS50377_24458"/>
<protein>
    <recommendedName>
        <fullName evidence="10">Inositol hexakisphosphate and diphosphoinositol-pentakisphosphate kinase</fullName>
        <ecNumber evidence="10">2.7.4.24</ecNumber>
    </recommendedName>
</protein>
<evidence type="ECO:0000256" key="8">
    <source>
        <dbReference type="ARBA" id="ARBA00033696"/>
    </source>
</evidence>
<proteinExistence type="inferred from homology"/>
<dbReference type="EMBL" id="KI546085">
    <property type="protein sequence ID" value="EST45994.1"/>
    <property type="molecule type" value="Genomic_DNA"/>
</dbReference>
<dbReference type="InterPro" id="IPR029033">
    <property type="entry name" value="His_PPase_superfam"/>
</dbReference>
<evidence type="ECO:0000256" key="5">
    <source>
        <dbReference type="ARBA" id="ARBA00022741"/>
    </source>
</evidence>
<evidence type="ECO:0000256" key="1">
    <source>
        <dbReference type="ARBA" id="ARBA00004514"/>
    </source>
</evidence>
<dbReference type="GO" id="GO:0006020">
    <property type="term" value="P:inositol metabolic process"/>
    <property type="evidence" value="ECO:0007669"/>
    <property type="project" value="TreeGrafter"/>
</dbReference>
<dbReference type="PROSITE" id="PS00616">
    <property type="entry name" value="HIS_ACID_PHOSPHAT_1"/>
    <property type="match status" value="1"/>
</dbReference>
<dbReference type="GO" id="GO:0032958">
    <property type="term" value="P:inositol phosphate biosynthetic process"/>
    <property type="evidence" value="ECO:0007669"/>
    <property type="project" value="TreeGrafter"/>
</dbReference>
<evidence type="ECO:0000256" key="10">
    <source>
        <dbReference type="RuleBase" id="RU365032"/>
    </source>
</evidence>
<feature type="region of interest" description="Disordered" evidence="11">
    <location>
        <begin position="961"/>
        <end position="980"/>
    </location>
</feature>
<evidence type="ECO:0000256" key="3">
    <source>
        <dbReference type="ARBA" id="ARBA00022490"/>
    </source>
</evidence>
<name>V6LYT9_9EUKA</name>
<dbReference type="Pfam" id="PF00328">
    <property type="entry name" value="His_Phos_2"/>
    <property type="match status" value="2"/>
</dbReference>
<dbReference type="SUPFAM" id="SSF56059">
    <property type="entry name" value="Glutathione synthetase ATP-binding domain-like"/>
    <property type="match status" value="1"/>
</dbReference>
<keyword evidence="7 10" id="KW-0067">ATP-binding</keyword>
<dbReference type="GO" id="GO:0005524">
    <property type="term" value="F:ATP binding"/>
    <property type="evidence" value="ECO:0007669"/>
    <property type="project" value="UniProtKB-KW"/>
</dbReference>
<evidence type="ECO:0000256" key="6">
    <source>
        <dbReference type="ARBA" id="ARBA00022777"/>
    </source>
</evidence>
<dbReference type="PANTHER" id="PTHR12750">
    <property type="entry name" value="DIPHOSPHOINOSITOL PENTAKISPHOSPHATE KINASE"/>
    <property type="match status" value="1"/>
</dbReference>
<sequence length="1637" mass="191215">MVLMFRQALGIICMAKKANAKPMQAILKKIMQETKTLEIKIFSEEMILNEPIENWPDDVFAAIAFHSTGFPINKVIQYVKKRNITVVNGSIENQKILFNRGYIKHLLNNHNVPQPQFIIIHRQRVYCQDCQTIQKQILSQNKGKLTSKTCSCEFVLKQEQDYPVLKQNCLTCQYKDPQTLIQTNDYIDYNGRKLNRPFIEKPMDADNHNVYIYTKTGIIKLFRKIENKASSFEEGQFQIRRDGCYVYEEFLDSGGKDMKIYSIYPNYMLAEIRKAPHVDGVVERDEITGKEKRQQIELSEIEREMARNVGLAFRQLICGLDILRTLDGKSLIMDVNGFSFVKGNLFYEDQCCQVIAKMIILDAYRRNYQYLGKDLFVISNKYLQPSYDVFNNKILTLSNRYIDKLSKDLSTDYYNKYISNNSIKQRGLMSVFRHADRAPKFKFRFITQDIDLLQLFVNKPEQGERLDFRMRPEFQYERSMQIAEDLEDYISLHKVNLSTIQISKIYQVISTPQNILDHEPKEIDSNKQINTLTLEGIKLMIYLIIQQLSGTKIQIKDLSQGTYQFTIKWGGYLTIAGLRQAFKAGKLARKKFVETKSNKDILLKIFHTSERRVFKSAQALILGFYSPDEVDIEQILPFLNQEPYTSSDFICPDIFSYLEKLHNNQNIPSLDYSIHHLRNLLQCEDQSLNIQSNSLKIRQKQYLKDINNFLLNDDFNNISGKHFRIRYYDIIREQFYPCIQEFKKNYGYNFTHKMIFEHITNLIQIVLSQLEQILASQKQYILFAATNHNTVYVKSDICMSSFIQYVVRQFATLQEDNKVLFNISKITDLYELFLFLLTHHGGLVKSIPEFQELFVLISSYYKPLIGVMYGCTQLYKVQIGEKITANLLRSIQDDMQMSFNYFRKQEIIQMQKMDQTQRQQEIVDESNVGSSMKSSHDQEFSDSNNVIQSDNNVLKFAQQLTKSSKKRLPPKSPSEHSSKLDEVQIIQKDKFQVRFYVTDQPHIYALYNLLSGTQMQELASFNIQTEQQLEAVNYCSQLHFLYSELQSSDYLQKISDDYDLSKSVDELINSENLQGPSRFVEIYYSRGQSQDSWQPVPFNSMPIDDPEMIFSLFPLTNMNKLSTKILKHSQFNADFTLESVVGIYRHGDRQPKQKIKINIYIPHYVDLIIKLFDLKPSQPKDISLSIDKHIESITYSIPLMNQFLLEHRQEFSQKDFQQLEILFQVAMTYPPAMKFQIKFPVPWKGIKKCTIILKYGGVLTQLGMSQSQVGAKILEDHIQEDLIDKPDELKVLLSNFNIFTNDEQRVQETAQQFSQHICSTFNIPELIPQEKQTLSYTDQRARKLMEMEKQLLNDALTLNIELCNTPLKDLPQTMKRLVGQLDGFKIEDLGNPLQKLTDIRDIMTEILDIYLEMKLQDNTNKYDVTIARYQAGLDQFSKQEDFNVSKIGDVYDTLRYEALQSGNLLPEPIYTRLRKAYEMSRTLAKFSIPLEYGTSGINRQVISGLIAHEMLKEIAEQLETPGIQLYFVSESLLHGICNSIRRYIGIVDRQWIDFMSHIIIKLYKSQSGQKRIEIYQSQGSFQNPFKDEQGVPRIQQPFLLGDNFKPDCFQEIYQQTLKAIQLAMERFDLGYDIIDHK</sequence>
<comment type="similarity">
    <text evidence="2 10">Belongs to the histidine acid phosphatase family. VIP1 subfamily.</text>
</comment>
<feature type="region of interest" description="Disordered" evidence="11">
    <location>
        <begin position="919"/>
        <end position="944"/>
    </location>
</feature>
<accession>V6LYT9</accession>